<feature type="domain" description="Guanylate cyclase" evidence="3">
    <location>
        <begin position="438"/>
        <end position="524"/>
    </location>
</feature>
<dbReference type="InterPro" id="IPR001054">
    <property type="entry name" value="A/G_cyclase"/>
</dbReference>
<dbReference type="SUPFAM" id="SSF55073">
    <property type="entry name" value="Nucleotide cyclase"/>
    <property type="match status" value="1"/>
</dbReference>
<evidence type="ECO:0000256" key="2">
    <source>
        <dbReference type="SAM" id="Phobius"/>
    </source>
</evidence>
<evidence type="ECO:0000313" key="5">
    <source>
        <dbReference type="Proteomes" id="UP000000759"/>
    </source>
</evidence>
<protein>
    <recommendedName>
        <fullName evidence="3">Guanylate cyclase domain-containing protein</fullName>
    </recommendedName>
</protein>
<accession>B5Y4W3</accession>
<dbReference type="AlphaFoldDB" id="B5Y4W3"/>
<dbReference type="InParanoid" id="B5Y4W3"/>
<sequence length="672" mass="75264">MAEVYTAYRFYESTAENMFVLWAQVLPVRCDWQLEDGIITQCGPGYETRLTCQRWQTTWPNGSDPSTATSSYFAEQLGLRIGGVTEFEEIQYSSASFGFGSQSAPNQSLTAFEVKAIFNEGHTIAFVNTALLILLASTFMVCLLGLTVMRGDAGRLVLNPLQRMLRIVVRYAENPLSQTIQDKGRRKSRHSSYTSEISDEKSIGGSDDEGNKEQLGSYETVQLINAIAKIADLLRKCWGVAGAGIISTNLARTKDGKTVVFNPTVPGKRVYALFGFVAINDFSKQLRVLDRDVMILINDVARVVHDEVYRWALGDSGQCNKNLGAAFLMVFRIGDFTEVHDKKKKATEVVFNSQMKKNVRLRKRKSSRQGSRGSINRFDIGGKEMDTLQLASLPGIQGFADRALLAFLKSFAGINRDVKLQAWKKDFRLGAGVGAFSVSVIYGMDAGWAVEGAVGSEYKIDATYLSPHVNMASRMMSAAKQYGVTILLSKAVEELLSKPARAKLRHLDTVYVKGSNLKQPIYTYDARFEGVDFFLFERSPEQADSEADAYTANIWDVDQDLLSMRQHVDEKFMKLHKRGVEQYLEGKWKDAIETLQAADNRMIETVLEEGYIDYDDNAFGDEIFNRKSENEEVNRLQNDFGDGACKCLIHFMESQSALPPDDWNGVRHLTSK</sequence>
<dbReference type="GO" id="GO:0009190">
    <property type="term" value="P:cyclic nucleotide biosynthetic process"/>
    <property type="evidence" value="ECO:0007669"/>
    <property type="project" value="InterPro"/>
</dbReference>
<keyword evidence="2" id="KW-0472">Membrane</keyword>
<dbReference type="HOGENOM" id="CLU_520216_0_0_1"/>
<gene>
    <name evidence="4" type="ORF">PHATR_43955</name>
</gene>
<evidence type="ECO:0000313" key="4">
    <source>
        <dbReference type="EMBL" id="ACI65836.1"/>
    </source>
</evidence>
<dbReference type="Proteomes" id="UP000000759">
    <property type="component" value="Chromosome 3"/>
</dbReference>
<name>B5Y4W3_PHATC</name>
<dbReference type="Pfam" id="PF00211">
    <property type="entry name" value="Guanylate_cyc"/>
    <property type="match status" value="1"/>
</dbReference>
<evidence type="ECO:0000259" key="3">
    <source>
        <dbReference type="Pfam" id="PF00211"/>
    </source>
</evidence>
<dbReference type="InterPro" id="IPR029787">
    <property type="entry name" value="Nucleotide_cyclase"/>
</dbReference>
<proteinExistence type="predicted"/>
<dbReference type="GeneID" id="7204378"/>
<dbReference type="Gene3D" id="3.30.70.1230">
    <property type="entry name" value="Nucleotide cyclase"/>
    <property type="match status" value="1"/>
</dbReference>
<dbReference type="EMBL" id="CP001142">
    <property type="protein sequence ID" value="ACI65836.1"/>
    <property type="molecule type" value="Genomic_DNA"/>
</dbReference>
<keyword evidence="5" id="KW-1185">Reference proteome</keyword>
<dbReference type="OrthoDB" id="60033at2759"/>
<evidence type="ECO:0000256" key="1">
    <source>
        <dbReference type="SAM" id="MobiDB-lite"/>
    </source>
</evidence>
<feature type="transmembrane region" description="Helical" evidence="2">
    <location>
        <begin position="125"/>
        <end position="149"/>
    </location>
</feature>
<dbReference type="PANTHER" id="PTHR43336:SF3">
    <property type="entry name" value="GUANYLATE CYCLASE DOMAIN-CONTAINING PROTEIN"/>
    <property type="match status" value="1"/>
</dbReference>
<dbReference type="eggNOG" id="ENOG502QQYF">
    <property type="taxonomic scope" value="Eukaryota"/>
</dbReference>
<organism evidence="4 5">
    <name type="scientific">Phaeodactylum tricornutum (strain CCAP 1055/1)</name>
    <dbReference type="NCBI Taxonomy" id="556484"/>
    <lineage>
        <taxon>Eukaryota</taxon>
        <taxon>Sar</taxon>
        <taxon>Stramenopiles</taxon>
        <taxon>Ochrophyta</taxon>
        <taxon>Bacillariophyta</taxon>
        <taxon>Bacillariophyceae</taxon>
        <taxon>Bacillariophycidae</taxon>
        <taxon>Naviculales</taxon>
        <taxon>Phaeodactylaceae</taxon>
        <taxon>Phaeodactylum</taxon>
    </lineage>
</organism>
<dbReference type="PANTHER" id="PTHR43336">
    <property type="entry name" value="OXYGEN SENSOR HISTIDINE KINASE RESPONSE REGULATOR DEVS/DOSS"/>
    <property type="match status" value="1"/>
</dbReference>
<dbReference type="PaxDb" id="2850-Phatr43955"/>
<dbReference type="RefSeq" id="XP_002186366.1">
    <property type="nucleotide sequence ID" value="XM_002186330.1"/>
</dbReference>
<feature type="region of interest" description="Disordered" evidence="1">
    <location>
        <begin position="180"/>
        <end position="210"/>
    </location>
</feature>
<reference evidence="5" key="2">
    <citation type="submission" date="2008-08" db="EMBL/GenBank/DDBJ databases">
        <authorList>
            <consortium name="Diatom Consortium"/>
            <person name="Grigoriev I."/>
            <person name="Grimwood J."/>
            <person name="Kuo A."/>
            <person name="Otillar R.P."/>
            <person name="Salamov A."/>
            <person name="Detter J.C."/>
            <person name="Lindquist E."/>
            <person name="Shapiro H."/>
            <person name="Lucas S."/>
            <person name="Glavina del Rio T."/>
            <person name="Pitluck S."/>
            <person name="Rokhsar D."/>
            <person name="Bowler C."/>
        </authorList>
    </citation>
    <scope>GENOME REANNOTATION</scope>
    <source>
        <strain evidence="5">CCAP 1055/1</strain>
    </source>
</reference>
<dbReference type="KEGG" id="pti:PHATR_43955"/>
<dbReference type="CDD" id="cd07302">
    <property type="entry name" value="CHD"/>
    <property type="match status" value="1"/>
</dbReference>
<keyword evidence="2" id="KW-0812">Transmembrane</keyword>
<dbReference type="GO" id="GO:0035556">
    <property type="term" value="P:intracellular signal transduction"/>
    <property type="evidence" value="ECO:0007669"/>
    <property type="project" value="InterPro"/>
</dbReference>
<keyword evidence="2" id="KW-1133">Transmembrane helix</keyword>
<reference evidence="4 5" key="1">
    <citation type="journal article" date="2008" name="Nature">
        <title>The Phaeodactylum genome reveals the evolutionary history of diatom genomes.</title>
        <authorList>
            <person name="Bowler C."/>
            <person name="Allen A.E."/>
            <person name="Badger J.H."/>
            <person name="Grimwood J."/>
            <person name="Jabbari K."/>
            <person name="Kuo A."/>
            <person name="Maheswari U."/>
            <person name="Martens C."/>
            <person name="Maumus F."/>
            <person name="Otillar R.P."/>
            <person name="Rayko E."/>
            <person name="Salamov A."/>
            <person name="Vandepoele K."/>
            <person name="Beszteri B."/>
            <person name="Gruber A."/>
            <person name="Heijde M."/>
            <person name="Katinka M."/>
            <person name="Mock T."/>
            <person name="Valentin K."/>
            <person name="Verret F."/>
            <person name="Berges J.A."/>
            <person name="Brownlee C."/>
            <person name="Cadoret J.P."/>
            <person name="Chiovitti A."/>
            <person name="Choi C.J."/>
            <person name="Coesel S."/>
            <person name="De Martino A."/>
            <person name="Detter J.C."/>
            <person name="Durkin C."/>
            <person name="Falciatore A."/>
            <person name="Fournet J."/>
            <person name="Haruta M."/>
            <person name="Huysman M.J."/>
            <person name="Jenkins B.D."/>
            <person name="Jiroutova K."/>
            <person name="Jorgensen R.E."/>
            <person name="Joubert Y."/>
            <person name="Kaplan A."/>
            <person name="Kroger N."/>
            <person name="Kroth P.G."/>
            <person name="La Roche J."/>
            <person name="Lindquist E."/>
            <person name="Lommer M."/>
            <person name="Martin-Jezequel V."/>
            <person name="Lopez P.J."/>
            <person name="Lucas S."/>
            <person name="Mangogna M."/>
            <person name="McGinnis K."/>
            <person name="Medlin L.K."/>
            <person name="Montsant A."/>
            <person name="Oudot-Le Secq M.P."/>
            <person name="Napoli C."/>
            <person name="Obornik M."/>
            <person name="Parker M.S."/>
            <person name="Petit J.L."/>
            <person name="Porcel B.M."/>
            <person name="Poulsen N."/>
            <person name="Robison M."/>
            <person name="Rychlewski L."/>
            <person name="Rynearson T.A."/>
            <person name="Schmutz J."/>
            <person name="Shapiro H."/>
            <person name="Siaut M."/>
            <person name="Stanley M."/>
            <person name="Sussman M.R."/>
            <person name="Taylor A.R."/>
            <person name="Vardi A."/>
            <person name="von Dassow P."/>
            <person name="Vyverman W."/>
            <person name="Willis A."/>
            <person name="Wyrwicz L.S."/>
            <person name="Rokhsar D.S."/>
            <person name="Weissenbach J."/>
            <person name="Armbrust E.V."/>
            <person name="Green B.R."/>
            <person name="Van de Peer Y."/>
            <person name="Grigoriev I.V."/>
        </authorList>
    </citation>
    <scope>NUCLEOTIDE SEQUENCE [LARGE SCALE GENOMIC DNA]</scope>
    <source>
        <strain evidence="4 5">CCAP 1055/1</strain>
    </source>
</reference>